<dbReference type="EMBL" id="JACGWN010000006">
    <property type="protein sequence ID" value="KAL0446401.1"/>
    <property type="molecule type" value="Genomic_DNA"/>
</dbReference>
<name>A0AAW2X006_9LAMI</name>
<accession>A0AAW2X006</accession>
<protein>
    <submittedName>
        <fullName evidence="1">Uncharacterized protein</fullName>
    </submittedName>
</protein>
<gene>
    <name evidence="1" type="ORF">Slati_1768000</name>
</gene>
<proteinExistence type="predicted"/>
<evidence type="ECO:0000313" key="1">
    <source>
        <dbReference type="EMBL" id="KAL0446401.1"/>
    </source>
</evidence>
<organism evidence="1">
    <name type="scientific">Sesamum latifolium</name>
    <dbReference type="NCBI Taxonomy" id="2727402"/>
    <lineage>
        <taxon>Eukaryota</taxon>
        <taxon>Viridiplantae</taxon>
        <taxon>Streptophyta</taxon>
        <taxon>Embryophyta</taxon>
        <taxon>Tracheophyta</taxon>
        <taxon>Spermatophyta</taxon>
        <taxon>Magnoliopsida</taxon>
        <taxon>eudicotyledons</taxon>
        <taxon>Gunneridae</taxon>
        <taxon>Pentapetalae</taxon>
        <taxon>asterids</taxon>
        <taxon>lamiids</taxon>
        <taxon>Lamiales</taxon>
        <taxon>Pedaliaceae</taxon>
        <taxon>Sesamum</taxon>
    </lineage>
</organism>
<dbReference type="AlphaFoldDB" id="A0AAW2X006"/>
<reference evidence="1" key="2">
    <citation type="journal article" date="2024" name="Plant">
        <title>Genomic evolution and insights into agronomic trait innovations of Sesamum species.</title>
        <authorList>
            <person name="Miao H."/>
            <person name="Wang L."/>
            <person name="Qu L."/>
            <person name="Liu H."/>
            <person name="Sun Y."/>
            <person name="Le M."/>
            <person name="Wang Q."/>
            <person name="Wei S."/>
            <person name="Zheng Y."/>
            <person name="Lin W."/>
            <person name="Duan Y."/>
            <person name="Cao H."/>
            <person name="Xiong S."/>
            <person name="Wang X."/>
            <person name="Wei L."/>
            <person name="Li C."/>
            <person name="Ma Q."/>
            <person name="Ju M."/>
            <person name="Zhao R."/>
            <person name="Li G."/>
            <person name="Mu C."/>
            <person name="Tian Q."/>
            <person name="Mei H."/>
            <person name="Zhang T."/>
            <person name="Gao T."/>
            <person name="Zhang H."/>
        </authorList>
    </citation>
    <scope>NUCLEOTIDE SEQUENCE</scope>
    <source>
        <strain evidence="1">KEN1</strain>
    </source>
</reference>
<sequence length="119" mass="13624">MLAQYKGMVKKSKLVLIGQASTSKSKVKKARWTKKENCKAPVVGEQVKGKAKGMRKKVAKKQQTEDECNYFHENRHWKRNYPKYISSLRGRLVDEVNMVANSTSLVLKTHCGAHIYNDL</sequence>
<comment type="caution">
    <text evidence="1">The sequence shown here is derived from an EMBL/GenBank/DDBJ whole genome shotgun (WGS) entry which is preliminary data.</text>
</comment>
<reference evidence="1" key="1">
    <citation type="submission" date="2020-06" db="EMBL/GenBank/DDBJ databases">
        <authorList>
            <person name="Li T."/>
            <person name="Hu X."/>
            <person name="Zhang T."/>
            <person name="Song X."/>
            <person name="Zhang H."/>
            <person name="Dai N."/>
            <person name="Sheng W."/>
            <person name="Hou X."/>
            <person name="Wei L."/>
        </authorList>
    </citation>
    <scope>NUCLEOTIDE SEQUENCE</scope>
    <source>
        <strain evidence="1">KEN1</strain>
        <tissue evidence="1">Leaf</tissue>
    </source>
</reference>